<protein>
    <submittedName>
        <fullName evidence="3">Uncharacterized protein</fullName>
    </submittedName>
</protein>
<dbReference type="Gene3D" id="3.30.2040.10">
    <property type="entry name" value="PSTPO5379-like domain"/>
    <property type="match status" value="1"/>
</dbReference>
<organism evidence="3 4">
    <name type="scientific">Nematostella vectensis</name>
    <name type="common">Starlet sea anemone</name>
    <dbReference type="NCBI Taxonomy" id="45351"/>
    <lineage>
        <taxon>Eukaryota</taxon>
        <taxon>Metazoa</taxon>
        <taxon>Cnidaria</taxon>
        <taxon>Anthozoa</taxon>
        <taxon>Hexacorallia</taxon>
        <taxon>Actiniaria</taxon>
        <taxon>Edwardsiidae</taxon>
        <taxon>Nematostella</taxon>
    </lineage>
</organism>
<sequence length="529" mass="58497">MASIPEPKFEEWQPQFARKEFRAGRWPKISCSRVGMLYVKAGAIAIPSQYAEDFGKFCKMNSGPCPLLYRSRVGEVTAGPLAVDSDVRKDMQLYSIFVKGELQGTIGDVSHIPWDEMVSFYMGCSYSFEHALLKAGVPLRHIEQGTDVAGYLTRVRTYPVGPFSGNMVVTMRAMPRDCVSKAVKVTAMMDQSGHGAPVHIGDPRIIGIRDVHKDLYNDVKANIKNGDVCVFWGCNATSGEAFRGARITKTCVAYSGENINSLFICDVRVDEYNDSNPPEFGETLRPEVTFISEEPLFVSLLSDRSRDKLAQLHACIGNTQPDTDFFTRASLRVSHADTIWVEISNILSTSSLDSVLEVVAFVKGATALGKQIRMGIPCGDDVMWRRVIHHCQMTGIISQPIVIDSGVSDEARAGELEMCLVVSFIDEGLNVGELKLGSFPGKTSTDHGTLVNSGGVLALALFVLHSCPIHSRYYRKGRGIFQQPCLGNFILTHSQVKEVRQIVYRDSPQDGACDMRFMQQLHQLVSVFE</sequence>
<dbReference type="Gene3D" id="3.40.1640.10">
    <property type="entry name" value="PSTPO5379-like"/>
    <property type="match status" value="1"/>
</dbReference>
<dbReference type="OMA" id="TIWVEIS"/>
<dbReference type="SUPFAM" id="SSF160920">
    <property type="entry name" value="PSTPO5379-like"/>
    <property type="match status" value="1"/>
</dbReference>
<dbReference type="HOGENOM" id="CLU_515183_0_0_1"/>
<dbReference type="InParanoid" id="A7RRQ9"/>
<dbReference type="PhylomeDB" id="A7RRQ9"/>
<proteinExistence type="inferred from homology"/>
<dbReference type="Pfam" id="PF07286">
    <property type="entry name" value="D-Glu_cyclase"/>
    <property type="match status" value="1"/>
</dbReference>
<dbReference type="EMBL" id="DS469532">
    <property type="protein sequence ID" value="EDO45804.1"/>
    <property type="molecule type" value="Genomic_DNA"/>
</dbReference>
<dbReference type="eggNOG" id="ENOG502QV7A">
    <property type="taxonomic scope" value="Eukaryota"/>
</dbReference>
<dbReference type="Proteomes" id="UP000001593">
    <property type="component" value="Unassembled WGS sequence"/>
</dbReference>
<evidence type="ECO:0000256" key="2">
    <source>
        <dbReference type="ARBA" id="ARBA00023239"/>
    </source>
</evidence>
<dbReference type="PANTHER" id="PTHR32022:SF10">
    <property type="entry name" value="D-GLUTAMATE CYCLASE, MITOCHONDRIAL"/>
    <property type="match status" value="1"/>
</dbReference>
<keyword evidence="2" id="KW-0456">Lyase</keyword>
<dbReference type="InterPro" id="IPR038021">
    <property type="entry name" value="Putative_hydro-lyase"/>
</dbReference>
<dbReference type="FunFam" id="3.30.2040.10:FF:000001">
    <property type="entry name" value="D-glutamate cyclase, mitochondrial"/>
    <property type="match status" value="1"/>
</dbReference>
<dbReference type="OrthoDB" id="10262538at2759"/>
<dbReference type="GO" id="GO:0006536">
    <property type="term" value="P:glutamate metabolic process"/>
    <property type="evidence" value="ECO:0000318"/>
    <property type="project" value="GO_Central"/>
</dbReference>
<dbReference type="PANTHER" id="PTHR32022">
    <property type="entry name" value="D-GLUTAMATE CYCLASE, MITOCHONDRIAL"/>
    <property type="match status" value="1"/>
</dbReference>
<dbReference type="KEGG" id="nve:5517941"/>
<dbReference type="STRING" id="45351.A7RRQ9"/>
<dbReference type="AlphaFoldDB" id="A7RRQ9"/>
<evidence type="ECO:0000313" key="3">
    <source>
        <dbReference type="EMBL" id="EDO45804.1"/>
    </source>
</evidence>
<accession>A7RRQ9</accession>
<dbReference type="InterPro" id="IPR009906">
    <property type="entry name" value="D-Glu_cyclase"/>
</dbReference>
<keyword evidence="4" id="KW-1185">Reference proteome</keyword>
<dbReference type="FunFam" id="3.40.1640.10:FF:000001">
    <property type="entry name" value="D-glutamate cyclase, mitochondrial"/>
    <property type="match status" value="1"/>
</dbReference>
<comment type="similarity">
    <text evidence="1">Belongs to the D-glutamate cyclase family.</text>
</comment>
<gene>
    <name evidence="3" type="ORF">NEMVEDRAFT_v1g232177</name>
</gene>
<evidence type="ECO:0000256" key="1">
    <source>
        <dbReference type="ARBA" id="ARBA00007896"/>
    </source>
</evidence>
<name>A7RRQ9_NEMVE</name>
<dbReference type="GO" id="GO:0047820">
    <property type="term" value="F:D-glutamate cyclase activity"/>
    <property type="evidence" value="ECO:0000318"/>
    <property type="project" value="GO_Central"/>
</dbReference>
<reference evidence="3 4" key="1">
    <citation type="journal article" date="2007" name="Science">
        <title>Sea anemone genome reveals ancestral eumetazoan gene repertoire and genomic organization.</title>
        <authorList>
            <person name="Putnam N.H."/>
            <person name="Srivastava M."/>
            <person name="Hellsten U."/>
            <person name="Dirks B."/>
            <person name="Chapman J."/>
            <person name="Salamov A."/>
            <person name="Terry A."/>
            <person name="Shapiro H."/>
            <person name="Lindquist E."/>
            <person name="Kapitonov V.V."/>
            <person name="Jurka J."/>
            <person name="Genikhovich G."/>
            <person name="Grigoriev I.V."/>
            <person name="Lucas S.M."/>
            <person name="Steele R.E."/>
            <person name="Finnerty J.R."/>
            <person name="Technau U."/>
            <person name="Martindale M.Q."/>
            <person name="Rokhsar D.S."/>
        </authorList>
    </citation>
    <scope>NUCLEOTIDE SEQUENCE [LARGE SCALE GENOMIC DNA]</scope>
    <source>
        <strain evidence="4">CH2 X CH6</strain>
    </source>
</reference>
<evidence type="ECO:0000313" key="4">
    <source>
        <dbReference type="Proteomes" id="UP000001593"/>
    </source>
</evidence>